<dbReference type="OrthoDB" id="9797341at2"/>
<reference evidence="6 7" key="1">
    <citation type="journal article" date="2010" name="Syst. Appl. Microbiol.">
        <title>Four new species of Chryseobacterium from the rhizosphere of coastal sand dune plants, Chryseobacterium elymi sp. nov., Chryseobacterium hagamense sp. nov., Chryseobacterium lathyri sp. nov. and Chryseobacterium rhizosphaerae sp. nov.</title>
        <authorList>
            <person name="Cho S.H."/>
            <person name="Lee K.S."/>
            <person name="Shin D.S."/>
            <person name="Han J.H."/>
            <person name="Park K.S."/>
            <person name="Lee C.H."/>
            <person name="Park K.H."/>
            <person name="Kim S.B."/>
        </authorList>
    </citation>
    <scope>NUCLEOTIDE SEQUENCE [LARGE SCALE GENOMIC DNA]</scope>
    <source>
        <strain evidence="6 7">KCTC 22547</strain>
    </source>
</reference>
<sequence length="227" mass="25867">MKESEKIKIGIADDDLLFVQLLKDYIERDKRYRTVLTCTSGAAFLEEMNRHTPDILILDLRMANGSGLEVLSALSNSSTGMKIIVLSSFYRRSFMGQMLKMGAHAFLSKEIEMSELSDVINAVHENGHYFSNDQVEVMRHQLSNKLPEFHAYSKDDLTEREIDVLKLVCQQMSTKEIADTLFISPKTVETHKTNLMLKTFVKNMAGLVIYAVQNRIIDADEIILLDK</sequence>
<protein>
    <submittedName>
        <fullName evidence="6">DNA-binding response regulator</fullName>
    </submittedName>
</protein>
<dbReference type="InterPro" id="IPR016032">
    <property type="entry name" value="Sig_transdc_resp-reg_C-effctor"/>
</dbReference>
<dbReference type="AlphaFoldDB" id="A0A3D9DMZ1"/>
<dbReference type="SUPFAM" id="SSF46894">
    <property type="entry name" value="C-terminal effector domain of the bipartite response regulators"/>
    <property type="match status" value="1"/>
</dbReference>
<evidence type="ECO:0000256" key="3">
    <source>
        <dbReference type="PROSITE-ProRule" id="PRU00169"/>
    </source>
</evidence>
<organism evidence="6 7">
    <name type="scientific">Chryseobacterium elymi</name>
    <dbReference type="NCBI Taxonomy" id="395936"/>
    <lineage>
        <taxon>Bacteria</taxon>
        <taxon>Pseudomonadati</taxon>
        <taxon>Bacteroidota</taxon>
        <taxon>Flavobacteriia</taxon>
        <taxon>Flavobacteriales</taxon>
        <taxon>Weeksellaceae</taxon>
        <taxon>Chryseobacterium group</taxon>
        <taxon>Chryseobacterium</taxon>
    </lineage>
</organism>
<dbReference type="CDD" id="cd17535">
    <property type="entry name" value="REC_NarL-like"/>
    <property type="match status" value="1"/>
</dbReference>
<dbReference type="PANTHER" id="PTHR43214:SF43">
    <property type="entry name" value="TWO-COMPONENT RESPONSE REGULATOR"/>
    <property type="match status" value="1"/>
</dbReference>
<dbReference type="RefSeq" id="WP_116011211.1">
    <property type="nucleotide sequence ID" value="NZ_QNUH01000004.1"/>
</dbReference>
<dbReference type="SUPFAM" id="SSF52172">
    <property type="entry name" value="CheY-like"/>
    <property type="match status" value="1"/>
</dbReference>
<evidence type="ECO:0000259" key="4">
    <source>
        <dbReference type="PROSITE" id="PS50043"/>
    </source>
</evidence>
<dbReference type="PROSITE" id="PS50110">
    <property type="entry name" value="RESPONSE_REGULATORY"/>
    <property type="match status" value="1"/>
</dbReference>
<dbReference type="GO" id="GO:0006355">
    <property type="term" value="P:regulation of DNA-templated transcription"/>
    <property type="evidence" value="ECO:0007669"/>
    <property type="project" value="InterPro"/>
</dbReference>
<name>A0A3D9DMZ1_9FLAO</name>
<dbReference type="InterPro" id="IPR011006">
    <property type="entry name" value="CheY-like_superfamily"/>
</dbReference>
<feature type="domain" description="Response regulatory" evidence="5">
    <location>
        <begin position="8"/>
        <end position="124"/>
    </location>
</feature>
<dbReference type="SMART" id="SM00448">
    <property type="entry name" value="REC"/>
    <property type="match status" value="1"/>
</dbReference>
<dbReference type="Pfam" id="PF00072">
    <property type="entry name" value="Response_reg"/>
    <property type="match status" value="1"/>
</dbReference>
<dbReference type="GO" id="GO:0000160">
    <property type="term" value="P:phosphorelay signal transduction system"/>
    <property type="evidence" value="ECO:0007669"/>
    <property type="project" value="InterPro"/>
</dbReference>
<dbReference type="InterPro" id="IPR000792">
    <property type="entry name" value="Tscrpt_reg_LuxR_C"/>
</dbReference>
<evidence type="ECO:0000259" key="5">
    <source>
        <dbReference type="PROSITE" id="PS50110"/>
    </source>
</evidence>
<dbReference type="InterPro" id="IPR058245">
    <property type="entry name" value="NreC/VraR/RcsB-like_REC"/>
</dbReference>
<keyword evidence="2 6" id="KW-0238">DNA-binding</keyword>
<dbReference type="GO" id="GO:0003677">
    <property type="term" value="F:DNA binding"/>
    <property type="evidence" value="ECO:0007669"/>
    <property type="project" value="UniProtKB-KW"/>
</dbReference>
<dbReference type="SMART" id="SM00421">
    <property type="entry name" value="HTH_LUXR"/>
    <property type="match status" value="1"/>
</dbReference>
<feature type="domain" description="HTH luxR-type" evidence="4">
    <location>
        <begin position="150"/>
        <end position="215"/>
    </location>
</feature>
<keyword evidence="7" id="KW-1185">Reference proteome</keyword>
<dbReference type="PANTHER" id="PTHR43214">
    <property type="entry name" value="TWO-COMPONENT RESPONSE REGULATOR"/>
    <property type="match status" value="1"/>
</dbReference>
<dbReference type="Pfam" id="PF00196">
    <property type="entry name" value="GerE"/>
    <property type="match status" value="1"/>
</dbReference>
<feature type="modified residue" description="4-aspartylphosphate" evidence="3">
    <location>
        <position position="59"/>
    </location>
</feature>
<dbReference type="PROSITE" id="PS50043">
    <property type="entry name" value="HTH_LUXR_2"/>
    <property type="match status" value="1"/>
</dbReference>
<gene>
    <name evidence="6" type="ORF">DRF60_06045</name>
</gene>
<dbReference type="PRINTS" id="PR00038">
    <property type="entry name" value="HTHLUXR"/>
</dbReference>
<dbReference type="InterPro" id="IPR001789">
    <property type="entry name" value="Sig_transdc_resp-reg_receiver"/>
</dbReference>
<dbReference type="EMBL" id="QNUH01000004">
    <property type="protein sequence ID" value="REC79384.1"/>
    <property type="molecule type" value="Genomic_DNA"/>
</dbReference>
<evidence type="ECO:0000256" key="2">
    <source>
        <dbReference type="ARBA" id="ARBA00023125"/>
    </source>
</evidence>
<proteinExistence type="predicted"/>
<dbReference type="Gene3D" id="3.40.50.2300">
    <property type="match status" value="1"/>
</dbReference>
<dbReference type="Proteomes" id="UP000257030">
    <property type="component" value="Unassembled WGS sequence"/>
</dbReference>
<comment type="caution">
    <text evidence="6">The sequence shown here is derived from an EMBL/GenBank/DDBJ whole genome shotgun (WGS) entry which is preliminary data.</text>
</comment>
<evidence type="ECO:0000313" key="7">
    <source>
        <dbReference type="Proteomes" id="UP000257030"/>
    </source>
</evidence>
<evidence type="ECO:0000313" key="6">
    <source>
        <dbReference type="EMBL" id="REC79384.1"/>
    </source>
</evidence>
<dbReference type="InterPro" id="IPR039420">
    <property type="entry name" value="WalR-like"/>
</dbReference>
<accession>A0A3D9DMZ1</accession>
<dbReference type="CDD" id="cd06170">
    <property type="entry name" value="LuxR_C_like"/>
    <property type="match status" value="1"/>
</dbReference>
<keyword evidence="1 3" id="KW-0597">Phosphoprotein</keyword>
<evidence type="ECO:0000256" key="1">
    <source>
        <dbReference type="ARBA" id="ARBA00022553"/>
    </source>
</evidence>